<protein>
    <submittedName>
        <fullName evidence="6">GH13_11 / GH13 / GH13_13 / GH13_10 / CBM48</fullName>
        <ecNumber evidence="6">3.2.1.196</ecNumber>
    </submittedName>
</protein>
<dbReference type="InterPro" id="IPR004193">
    <property type="entry name" value="Glyco_hydro_13_N"/>
</dbReference>
<organism evidence="6">
    <name type="scientific">uncultured Gemmatimonadaceae bacterium</name>
    <dbReference type="NCBI Taxonomy" id="246130"/>
    <lineage>
        <taxon>Bacteria</taxon>
        <taxon>Pseudomonadati</taxon>
        <taxon>Gemmatimonadota</taxon>
        <taxon>Gemmatimonadia</taxon>
        <taxon>Gemmatimonadales</taxon>
        <taxon>Gemmatimonadaceae</taxon>
        <taxon>environmental samples</taxon>
    </lineage>
</organism>
<dbReference type="SUPFAM" id="SSF51011">
    <property type="entry name" value="Glycosyl hydrolase domain"/>
    <property type="match status" value="1"/>
</dbReference>
<accession>A0A6J4MCC5</accession>
<keyword evidence="2 6" id="KW-0378">Hydrolase</keyword>
<dbReference type="InterPro" id="IPR017853">
    <property type="entry name" value="GH"/>
</dbReference>
<evidence type="ECO:0000259" key="5">
    <source>
        <dbReference type="SMART" id="SM00642"/>
    </source>
</evidence>
<dbReference type="AlphaFoldDB" id="A0A6J4MCC5"/>
<dbReference type="CDD" id="cd02856">
    <property type="entry name" value="E_set_GDE_Isoamylase_N"/>
    <property type="match status" value="1"/>
</dbReference>
<evidence type="ECO:0000256" key="2">
    <source>
        <dbReference type="ARBA" id="ARBA00022801"/>
    </source>
</evidence>
<dbReference type="InterPro" id="IPR006047">
    <property type="entry name" value="GH13_cat_dom"/>
</dbReference>
<comment type="similarity">
    <text evidence="1">Belongs to the glycosyl hydrolase 13 family.</text>
</comment>
<dbReference type="Pfam" id="PF02922">
    <property type="entry name" value="CBM_48"/>
    <property type="match status" value="1"/>
</dbReference>
<dbReference type="InterPro" id="IPR014756">
    <property type="entry name" value="Ig_E-set"/>
</dbReference>
<gene>
    <name evidence="6" type="ORF">AVDCRST_MAG40-3127</name>
</gene>
<dbReference type="SUPFAM" id="SSF81296">
    <property type="entry name" value="E set domains"/>
    <property type="match status" value="1"/>
</dbReference>
<dbReference type="Gene3D" id="3.20.20.80">
    <property type="entry name" value="Glycosidases"/>
    <property type="match status" value="1"/>
</dbReference>
<dbReference type="InterPro" id="IPR013780">
    <property type="entry name" value="Glyco_hydro_b"/>
</dbReference>
<name>A0A6J4MCC5_9BACT</name>
<dbReference type="PANTHER" id="PTHR43002">
    <property type="entry name" value="GLYCOGEN DEBRANCHING ENZYME"/>
    <property type="match status" value="1"/>
</dbReference>
<dbReference type="SUPFAM" id="SSF51445">
    <property type="entry name" value="(Trans)glycosidases"/>
    <property type="match status" value="1"/>
</dbReference>
<evidence type="ECO:0000313" key="6">
    <source>
        <dbReference type="EMBL" id="CAA9355356.1"/>
    </source>
</evidence>
<sequence length="748" mass="83411">PRRLVMRVWPGQSFPLGASWDGEGVNFAIFSENATGVDLCLFDAPSDAQERLCIPLRERNDQVWHCYLPDVRPGQLYGYRVHGPYAPHEGHRFNPAKLLIDPYAKAISGTITWSDALFAYEVGGPDQDLAPTADNSAAGTPKSVVVDNAFTWGDDRPPRTPWNRTVIYECHVKGMTALHPHVDERLRGTYLGLASDAMIDHFRALGVTAVELLPVHHFVVDRHLAERGLTNYWGYNSIGFFAPDVRYSTLTGGLGAQVYEFKSMVKKLHTAGLEVILDVVYNHTGEGNHLGPTLSLRGVDNRAYYRLEPDNPRFYTDFTGTGNSLNMQHPRTIQLIMDSLRYWVTEMHVDGFRFDLAPVLARELFEVNRLSAFFDIIHQDPILSRVKLIAEPWDVGPGGYQVGNFPVGWAEWNDKYRDTIRRLWRGDRGVIPEVASRLSGSSDVYAWSDRLAYASVNFITAHDGYTLRDLVSYERKHNEANGEGNRDGHGNNISRNWGVEGETADARVVATRRRAMRNFLATLAFSQGVPMLAHGDEMGRTQRGNNNAYAQDNEITWVDWDLEPWQRELLGFTRKLFAIRHANPVLRRRSFFRGRPVGHAGAKDLTWVRADGLEMTEDDWHAADAHALGMLIAGEAADETDERGRPVRGDTMLMLLNAGSEAVEFRVPVINGNGRWVVLVDTHAGNAQGFEPVGAGSFTVPPFSLALLRHGSNRRLASYSTTLDNAVVALNAAVVGRGTASPGDWVGK</sequence>
<dbReference type="Gene3D" id="2.60.40.10">
    <property type="entry name" value="Immunoglobulins"/>
    <property type="match status" value="1"/>
</dbReference>
<dbReference type="SMART" id="SM00642">
    <property type="entry name" value="Aamy"/>
    <property type="match status" value="1"/>
</dbReference>
<dbReference type="NCBIfam" id="TIGR02100">
    <property type="entry name" value="glgX_debranch"/>
    <property type="match status" value="1"/>
</dbReference>
<keyword evidence="3 6" id="KW-0326">Glycosidase</keyword>
<evidence type="ECO:0000256" key="4">
    <source>
        <dbReference type="SAM" id="MobiDB-lite"/>
    </source>
</evidence>
<dbReference type="GO" id="GO:0004135">
    <property type="term" value="F:amylo-alpha-1,6-glucosidase activity"/>
    <property type="evidence" value="ECO:0007669"/>
    <property type="project" value="InterPro"/>
</dbReference>
<evidence type="ECO:0000256" key="1">
    <source>
        <dbReference type="ARBA" id="ARBA00008061"/>
    </source>
</evidence>
<dbReference type="CDD" id="cd11326">
    <property type="entry name" value="AmyAc_Glg_debranch"/>
    <property type="match status" value="1"/>
</dbReference>
<feature type="compositionally biased region" description="Basic and acidic residues" evidence="4">
    <location>
        <begin position="478"/>
        <end position="489"/>
    </location>
</feature>
<dbReference type="GO" id="GO:0120549">
    <property type="term" value="F:limit dextrin alpha-1,6-maltotetraose-hydrolase activity"/>
    <property type="evidence" value="ECO:0007669"/>
    <property type="project" value="UniProtKB-EC"/>
</dbReference>
<dbReference type="GO" id="GO:0005980">
    <property type="term" value="P:glycogen catabolic process"/>
    <property type="evidence" value="ECO:0007669"/>
    <property type="project" value="InterPro"/>
</dbReference>
<feature type="non-terminal residue" evidence="6">
    <location>
        <position position="1"/>
    </location>
</feature>
<dbReference type="Pfam" id="PF00128">
    <property type="entry name" value="Alpha-amylase"/>
    <property type="match status" value="1"/>
</dbReference>
<dbReference type="Gene3D" id="2.60.40.1180">
    <property type="entry name" value="Golgi alpha-mannosidase II"/>
    <property type="match status" value="1"/>
</dbReference>
<feature type="domain" description="Glycosyl hydrolase family 13 catalytic" evidence="5">
    <location>
        <begin position="143"/>
        <end position="580"/>
    </location>
</feature>
<dbReference type="InterPro" id="IPR011837">
    <property type="entry name" value="Glycogen_debranch_GlgX"/>
</dbReference>
<dbReference type="EC" id="3.2.1.196" evidence="6"/>
<feature type="region of interest" description="Disordered" evidence="4">
    <location>
        <begin position="478"/>
        <end position="497"/>
    </location>
</feature>
<reference evidence="6" key="1">
    <citation type="submission" date="2020-02" db="EMBL/GenBank/DDBJ databases">
        <authorList>
            <person name="Meier V. D."/>
        </authorList>
    </citation>
    <scope>NUCLEOTIDE SEQUENCE</scope>
    <source>
        <strain evidence="6">AVDCRST_MAG40</strain>
    </source>
</reference>
<proteinExistence type="inferred from homology"/>
<dbReference type="InterPro" id="IPR044505">
    <property type="entry name" value="GlgX_Isoamylase_N_E_set"/>
</dbReference>
<dbReference type="InterPro" id="IPR013783">
    <property type="entry name" value="Ig-like_fold"/>
</dbReference>
<dbReference type="EMBL" id="CADCTX010000858">
    <property type="protein sequence ID" value="CAA9355356.1"/>
    <property type="molecule type" value="Genomic_DNA"/>
</dbReference>
<evidence type="ECO:0000256" key="3">
    <source>
        <dbReference type="ARBA" id="ARBA00023295"/>
    </source>
</evidence>